<comment type="caution">
    <text evidence="2">The sequence shown here is derived from an EMBL/GenBank/DDBJ whole genome shotgun (WGS) entry which is preliminary data.</text>
</comment>
<reference evidence="3" key="2">
    <citation type="submission" date="2013-04" db="EMBL/GenBank/DDBJ databases">
        <title>Genomic mechanisms accounting for the adaptation to parasitism in nematode-trapping fungi.</title>
        <authorList>
            <person name="Ahren D.G."/>
        </authorList>
    </citation>
    <scope>NUCLEOTIDE SEQUENCE [LARGE SCALE GENOMIC DNA]</scope>
    <source>
        <strain evidence="3">CBS 200.50</strain>
    </source>
</reference>
<feature type="region of interest" description="Disordered" evidence="1">
    <location>
        <begin position="652"/>
        <end position="695"/>
    </location>
</feature>
<feature type="compositionally biased region" description="Low complexity" evidence="1">
    <location>
        <begin position="196"/>
        <end position="211"/>
    </location>
</feature>
<dbReference type="PANTHER" id="PTHR38166">
    <property type="entry name" value="C2H2-TYPE DOMAIN-CONTAINING PROTEIN-RELATED"/>
    <property type="match status" value="1"/>
</dbReference>
<feature type="compositionally biased region" description="Pro residues" evidence="1">
    <location>
        <begin position="181"/>
        <end position="192"/>
    </location>
</feature>
<feature type="compositionally biased region" description="Acidic residues" evidence="1">
    <location>
        <begin position="1"/>
        <end position="10"/>
    </location>
</feature>
<feature type="region of interest" description="Disordered" evidence="1">
    <location>
        <begin position="227"/>
        <end position="269"/>
    </location>
</feature>
<feature type="region of interest" description="Disordered" evidence="1">
    <location>
        <begin position="176"/>
        <end position="211"/>
    </location>
</feature>
<organism evidence="2 3">
    <name type="scientific">Dactylellina haptotyla (strain CBS 200.50)</name>
    <name type="common">Nematode-trapping fungus</name>
    <name type="synonym">Monacrosporium haptotylum</name>
    <dbReference type="NCBI Taxonomy" id="1284197"/>
    <lineage>
        <taxon>Eukaryota</taxon>
        <taxon>Fungi</taxon>
        <taxon>Dikarya</taxon>
        <taxon>Ascomycota</taxon>
        <taxon>Pezizomycotina</taxon>
        <taxon>Orbiliomycetes</taxon>
        <taxon>Orbiliales</taxon>
        <taxon>Orbiliaceae</taxon>
        <taxon>Dactylellina</taxon>
    </lineage>
</organism>
<feature type="region of interest" description="Disordered" evidence="1">
    <location>
        <begin position="457"/>
        <end position="533"/>
    </location>
</feature>
<feature type="region of interest" description="Disordered" evidence="1">
    <location>
        <begin position="1"/>
        <end position="40"/>
    </location>
</feature>
<gene>
    <name evidence="2" type="ORF">H072_703</name>
</gene>
<proteinExistence type="predicted"/>
<keyword evidence="3" id="KW-1185">Reference proteome</keyword>
<feature type="compositionally biased region" description="Polar residues" evidence="1">
    <location>
        <begin position="678"/>
        <end position="695"/>
    </location>
</feature>
<feature type="compositionally biased region" description="Polar residues" evidence="1">
    <location>
        <begin position="397"/>
        <end position="415"/>
    </location>
</feature>
<feature type="region of interest" description="Disordered" evidence="1">
    <location>
        <begin position="380"/>
        <end position="418"/>
    </location>
</feature>
<name>S8AWI6_DACHA</name>
<feature type="compositionally biased region" description="Low complexity" evidence="1">
    <location>
        <begin position="481"/>
        <end position="503"/>
    </location>
</feature>
<protein>
    <submittedName>
        <fullName evidence="2">Uncharacterized protein</fullName>
    </submittedName>
</protein>
<dbReference type="Proteomes" id="UP000015100">
    <property type="component" value="Unassembled WGS sequence"/>
</dbReference>
<evidence type="ECO:0000313" key="3">
    <source>
        <dbReference type="Proteomes" id="UP000015100"/>
    </source>
</evidence>
<sequence>MAGMGEDDSNPFEYRSPRQSDLDEDNESLPPSPIVLDLQGPLEAHSRSDLLLAHTQWQAPGITYQSPPAPAVQSHAPYITLPYEAANIASDPQDICMAPATPSDLGGDFSAWDMGGDFSASDQGGDFSALDPGFQPYFQMDASSASFRSPQRSVFSSDSSVVSPLSTQLMHSATLEDSRFPEPPTNLPPPVSPQHSVTSNWSPSQSSSGFPSDYEISQIQVSGISSKGPMRYGKRSYKSSSATSWGGPFERGKLEPEGEKPNDFYPQPLPSMAGNTDYFKLGDTGKGVAELQSIIEKRTDKRLKKTTSSGLSETEAFVDIPQNRRGGMREGIPGGKRRKAAPVGSGFLNPIGVSKERSAGMRRRLSEKRFKVVSPTKENYSIIPEPWSDPKFDSTKGVKQSSNLQDSTSQNNRPPNISAERTFKIRTIYLLLQLLAWREGARRIGRESSISSSIIEADQGVDAGDRGSPRTRSSGTDKRLSSQVGSSNGQSKGSSGQNKSSGSGKRKATGNDGDDNDKNEQPPHKRTKKGSIRSLNGQLACPFAKADPTTHINCILIGRKDLSGVKEHLRRNHFNEVTPMELLLAKTWDAVFDFCNPSWSPRPRPTPYVDMLELFLNFLKWNTPATSSTETGMTTPNAGTFDNYIRIVDNGSADPSLQTSESNLSNNETDIRDDLQDQRSGSTPRNGQLQFPSETQFTVSIPASVPRPLSPTRMLAEDGPIPCASCISNNLSTITHNLNFEKPQNCTCKLNVGISPILGSKIAALASPHLSFPLADSLQDEFLQSSSFFDGEFGLDPSWQPEQLYVAAIGNMDPNGSVFRSSNRLYHANKYIPAASMQPVRSLGYSNSLLYPTILYGCPTLTPIEYYIVLPTWWI</sequence>
<dbReference type="STRING" id="1284197.S8AWI6"/>
<feature type="compositionally biased region" description="Polar residues" evidence="1">
    <location>
        <begin position="653"/>
        <end position="668"/>
    </location>
</feature>
<dbReference type="EMBL" id="AQGS01000017">
    <property type="protein sequence ID" value="EPS45316.1"/>
    <property type="molecule type" value="Genomic_DNA"/>
</dbReference>
<feature type="compositionally biased region" description="Basic and acidic residues" evidence="1">
    <location>
        <begin position="250"/>
        <end position="262"/>
    </location>
</feature>
<accession>S8AWI6</accession>
<dbReference type="HOGENOM" id="CLU_328451_0_0_1"/>
<reference evidence="2 3" key="1">
    <citation type="journal article" date="2013" name="PLoS Genet.">
        <title>Genomic mechanisms accounting for the adaptation to parasitism in nematode-trapping fungi.</title>
        <authorList>
            <person name="Meerupati T."/>
            <person name="Andersson K.M."/>
            <person name="Friman E."/>
            <person name="Kumar D."/>
            <person name="Tunlid A."/>
            <person name="Ahren D."/>
        </authorList>
    </citation>
    <scope>NUCLEOTIDE SEQUENCE [LARGE SCALE GENOMIC DNA]</scope>
    <source>
        <strain evidence="2 3">CBS 200.50</strain>
    </source>
</reference>
<feature type="region of interest" description="Disordered" evidence="1">
    <location>
        <begin position="324"/>
        <end position="362"/>
    </location>
</feature>
<evidence type="ECO:0000313" key="2">
    <source>
        <dbReference type="EMBL" id="EPS45316.1"/>
    </source>
</evidence>
<dbReference type="OrthoDB" id="5419825at2759"/>
<evidence type="ECO:0000256" key="1">
    <source>
        <dbReference type="SAM" id="MobiDB-lite"/>
    </source>
</evidence>
<dbReference type="AlphaFoldDB" id="S8AWI6"/>
<dbReference type="PANTHER" id="PTHR38166:SF1">
    <property type="entry name" value="C2H2-TYPE DOMAIN-CONTAINING PROTEIN"/>
    <property type="match status" value="1"/>
</dbReference>